<keyword evidence="4" id="KW-1185">Reference proteome</keyword>
<comment type="caution">
    <text evidence="3">The sequence shown here is derived from an EMBL/GenBank/DDBJ whole genome shotgun (WGS) entry which is preliminary data.</text>
</comment>
<sequence>MSGTQTGQGTFYSTGLGACGITNKDTDYIAAVSHDLFDTYPGYNHVNPNTNPLCGRKVTAKYQGKSVTVAITDRCTGCAITDLDFSPSAFNQLAAFSVGRISGMEWTWDD</sequence>
<protein>
    <recommendedName>
        <fullName evidence="2">RlpA-like protein double-psi beta-barrel domain-containing protein</fullName>
    </recommendedName>
</protein>
<dbReference type="InterPro" id="IPR036908">
    <property type="entry name" value="RlpA-like_sf"/>
</dbReference>
<accession>A0AAD5VU26</accession>
<keyword evidence="1" id="KW-0732">Signal</keyword>
<dbReference type="InterPro" id="IPR009009">
    <property type="entry name" value="RlpA-like_DPBB"/>
</dbReference>
<dbReference type="EMBL" id="JANIEX010000323">
    <property type="protein sequence ID" value="KAJ3568805.1"/>
    <property type="molecule type" value="Genomic_DNA"/>
</dbReference>
<feature type="domain" description="RlpA-like protein double-psi beta-barrel" evidence="2">
    <location>
        <begin position="53"/>
        <end position="101"/>
    </location>
</feature>
<dbReference type="Pfam" id="PF03330">
    <property type="entry name" value="DPBB_1"/>
    <property type="match status" value="1"/>
</dbReference>
<evidence type="ECO:0000256" key="1">
    <source>
        <dbReference type="ARBA" id="ARBA00022729"/>
    </source>
</evidence>
<evidence type="ECO:0000313" key="3">
    <source>
        <dbReference type="EMBL" id="KAJ3568805.1"/>
    </source>
</evidence>
<dbReference type="PANTHER" id="PTHR31836">
    <property type="match status" value="1"/>
</dbReference>
<dbReference type="AlphaFoldDB" id="A0AAD5VU26"/>
<dbReference type="InterPro" id="IPR051477">
    <property type="entry name" value="Expansin_CellWall"/>
</dbReference>
<gene>
    <name evidence="3" type="ORF">NP233_g5484</name>
</gene>
<proteinExistence type="predicted"/>
<dbReference type="CDD" id="cd22191">
    <property type="entry name" value="DPBB_RlpA_EXP_N-like"/>
    <property type="match status" value="1"/>
</dbReference>
<evidence type="ECO:0000313" key="4">
    <source>
        <dbReference type="Proteomes" id="UP001213000"/>
    </source>
</evidence>
<reference evidence="3" key="1">
    <citation type="submission" date="2022-07" db="EMBL/GenBank/DDBJ databases">
        <title>Genome Sequence of Leucocoprinus birnbaumii.</title>
        <authorList>
            <person name="Buettner E."/>
        </authorList>
    </citation>
    <scope>NUCLEOTIDE SEQUENCE</scope>
    <source>
        <strain evidence="3">VT141</strain>
    </source>
</reference>
<dbReference type="SUPFAM" id="SSF50685">
    <property type="entry name" value="Barwin-like endoglucanases"/>
    <property type="match status" value="1"/>
</dbReference>
<dbReference type="Gene3D" id="2.40.40.10">
    <property type="entry name" value="RlpA-like domain"/>
    <property type="match status" value="1"/>
</dbReference>
<evidence type="ECO:0000259" key="2">
    <source>
        <dbReference type="Pfam" id="PF03330"/>
    </source>
</evidence>
<dbReference type="Proteomes" id="UP001213000">
    <property type="component" value="Unassembled WGS sequence"/>
</dbReference>
<organism evidence="3 4">
    <name type="scientific">Leucocoprinus birnbaumii</name>
    <dbReference type="NCBI Taxonomy" id="56174"/>
    <lineage>
        <taxon>Eukaryota</taxon>
        <taxon>Fungi</taxon>
        <taxon>Dikarya</taxon>
        <taxon>Basidiomycota</taxon>
        <taxon>Agaricomycotina</taxon>
        <taxon>Agaricomycetes</taxon>
        <taxon>Agaricomycetidae</taxon>
        <taxon>Agaricales</taxon>
        <taxon>Agaricineae</taxon>
        <taxon>Agaricaceae</taxon>
        <taxon>Leucocoprinus</taxon>
    </lineage>
</organism>
<dbReference type="PANTHER" id="PTHR31836:SF28">
    <property type="entry name" value="SRCR DOMAIN-CONTAINING PROTEIN-RELATED"/>
    <property type="match status" value="1"/>
</dbReference>
<name>A0AAD5VU26_9AGAR</name>